<gene>
    <name evidence="3" type="ORF">OEW28_06920</name>
</gene>
<accession>A0ABT2ZB41</accession>
<reference evidence="3 4" key="1">
    <citation type="submission" date="2022-10" db="EMBL/GenBank/DDBJ databases">
        <title>Defluviimonas sp. nov., isolated from ocean surface water.</title>
        <authorList>
            <person name="He W."/>
            <person name="Wang L."/>
            <person name="Zhang D.-F."/>
        </authorList>
    </citation>
    <scope>NUCLEOTIDE SEQUENCE [LARGE SCALE GENOMIC DNA]</scope>
    <source>
        <strain evidence="3 4">WL0002</strain>
    </source>
</reference>
<dbReference type="Pfam" id="PF08242">
    <property type="entry name" value="Methyltransf_12"/>
    <property type="match status" value="1"/>
</dbReference>
<keyword evidence="3" id="KW-0489">Methyltransferase</keyword>
<dbReference type="EMBL" id="JAOWKY010000001">
    <property type="protein sequence ID" value="MCV2868358.1"/>
    <property type="molecule type" value="Genomic_DNA"/>
</dbReference>
<proteinExistence type="predicted"/>
<evidence type="ECO:0000259" key="2">
    <source>
        <dbReference type="Pfam" id="PF08242"/>
    </source>
</evidence>
<protein>
    <submittedName>
        <fullName evidence="3">Class I SAM-dependent methyltransferase</fullName>
    </submittedName>
</protein>
<dbReference type="GO" id="GO:0032259">
    <property type="term" value="P:methylation"/>
    <property type="evidence" value="ECO:0007669"/>
    <property type="project" value="UniProtKB-KW"/>
</dbReference>
<keyword evidence="4" id="KW-1185">Reference proteome</keyword>
<feature type="compositionally biased region" description="Basic and acidic residues" evidence="1">
    <location>
        <begin position="14"/>
        <end position="24"/>
    </location>
</feature>
<dbReference type="SUPFAM" id="SSF53335">
    <property type="entry name" value="S-adenosyl-L-methionine-dependent methyltransferases"/>
    <property type="match status" value="1"/>
</dbReference>
<dbReference type="GO" id="GO:0008168">
    <property type="term" value="F:methyltransferase activity"/>
    <property type="evidence" value="ECO:0007669"/>
    <property type="project" value="UniProtKB-KW"/>
</dbReference>
<evidence type="ECO:0000313" key="4">
    <source>
        <dbReference type="Proteomes" id="UP001652542"/>
    </source>
</evidence>
<keyword evidence="3" id="KW-0808">Transferase</keyword>
<organism evidence="3 4">
    <name type="scientific">Albidovulum marisflavi</name>
    <dbReference type="NCBI Taxonomy" id="2984159"/>
    <lineage>
        <taxon>Bacteria</taxon>
        <taxon>Pseudomonadati</taxon>
        <taxon>Pseudomonadota</taxon>
        <taxon>Alphaproteobacteria</taxon>
        <taxon>Rhodobacterales</taxon>
        <taxon>Paracoccaceae</taxon>
        <taxon>Albidovulum</taxon>
    </lineage>
</organism>
<feature type="domain" description="Methyltransferase type 12" evidence="2">
    <location>
        <begin position="56"/>
        <end position="151"/>
    </location>
</feature>
<dbReference type="InterPro" id="IPR013217">
    <property type="entry name" value="Methyltransf_12"/>
</dbReference>
<evidence type="ECO:0000313" key="3">
    <source>
        <dbReference type="EMBL" id="MCV2868358.1"/>
    </source>
</evidence>
<dbReference type="RefSeq" id="WP_263733972.1">
    <property type="nucleotide sequence ID" value="NZ_JAOWKY010000001.1"/>
</dbReference>
<dbReference type="InterPro" id="IPR029063">
    <property type="entry name" value="SAM-dependent_MTases_sf"/>
</dbReference>
<sequence length="401" mass="43381">MSAIEEQYEAYPYPERDPQEERKRLITGSPSHPLEIDHFIWGGARDWSRPLRALVAGGGTGDALIQLAAVLTAAGKPYEITYVDLSRASRKIAEERAAVRGLRGITYVTGSLLDAADHGRFDYIDCCGVLHHLSDPQAGFDALGAALAPDGGMGIMVYAPYGRSGVYPLQDAFGTLTSGMTPEARLKLARAVYARLPEGHPFRRNPHLVDHNQGDAGFYDLLLHSQDRPFAIDELLACMERAGLSFAGAPMAALYDPARFLPEGATLPEGLGQAERMALAEKLDGTLKTHVVYAVPKGRRLIPAGADPGSVPHLKGVSGADLGRQVERKGEIIVTRSASRITVKLDRAAAPLLALADGRRNLAEIARARGLDPLAFNALWKPVERRLTAQGLMLYSHLLRT</sequence>
<dbReference type="Proteomes" id="UP001652542">
    <property type="component" value="Unassembled WGS sequence"/>
</dbReference>
<evidence type="ECO:0000256" key="1">
    <source>
        <dbReference type="SAM" id="MobiDB-lite"/>
    </source>
</evidence>
<comment type="caution">
    <text evidence="3">The sequence shown here is derived from an EMBL/GenBank/DDBJ whole genome shotgun (WGS) entry which is preliminary data.</text>
</comment>
<name>A0ABT2ZB41_9RHOB</name>
<feature type="region of interest" description="Disordered" evidence="1">
    <location>
        <begin position="1"/>
        <end position="29"/>
    </location>
</feature>
<dbReference type="CDD" id="cd02440">
    <property type="entry name" value="AdoMet_MTases"/>
    <property type="match status" value="1"/>
</dbReference>
<dbReference type="Gene3D" id="3.40.50.150">
    <property type="entry name" value="Vaccinia Virus protein VP39"/>
    <property type="match status" value="1"/>
</dbReference>